<gene>
    <name evidence="1" type="ORF">LTS18_004145</name>
</gene>
<dbReference type="Proteomes" id="UP001186974">
    <property type="component" value="Unassembled WGS sequence"/>
</dbReference>
<organism evidence="1 2">
    <name type="scientific">Coniosporium uncinatum</name>
    <dbReference type="NCBI Taxonomy" id="93489"/>
    <lineage>
        <taxon>Eukaryota</taxon>
        <taxon>Fungi</taxon>
        <taxon>Dikarya</taxon>
        <taxon>Ascomycota</taxon>
        <taxon>Pezizomycotina</taxon>
        <taxon>Dothideomycetes</taxon>
        <taxon>Dothideomycetes incertae sedis</taxon>
        <taxon>Coniosporium</taxon>
    </lineage>
</organism>
<sequence length="552" mass="60174">MSYPCSSLTLPYGTSTLPSTKQSSMPWYSGENPHSLVLCSGFPGTGKATVLAESIVQKIMMGTQKILVCAQSGKAVDAIMLAVVQVINRLQLGPQGLSILRVLASSQQYDGSPSANGHAKSACASSYLDPSNISVDVAEHDLPPVVHPDLEQFLLDELIVLWANINADRVKAYADYAFHVHNASQGLPPKVSSARMTMEDARKELEAAMFSDLNVVFCTLSASAGLYDRGFRASTVYIDECGLVALPTATIPLTDQKEVGQVILSGDEFQLGPVVPSLGARMNSFATYLATSVMAFLKMNGDVVGFKLTKNFRSHSQIVKLVSDNFYNGELRPADTSTTDQPTEVTMGMAEALRSGMCGGVFGRVPSNSKIIFADVHSQSIKEERGTSWYYPGGINAIVSTVEGIIATGKVTTKDIGIITMYRSDPDEMAAALAYTGIKATDMLEPETATVDFFQGREKEIIIVHFVAAREATNLFGFARQFQRLNAAQPALLRASKHMLLFGNWHHWQSTRRQWNNNAKHMGRVMDHIARHNTLVVWKDSELRLELAHEGA</sequence>
<protein>
    <submittedName>
        <fullName evidence="1">Uncharacterized protein</fullName>
    </submittedName>
</protein>
<accession>A0ACC3DY98</accession>
<proteinExistence type="predicted"/>
<evidence type="ECO:0000313" key="2">
    <source>
        <dbReference type="Proteomes" id="UP001186974"/>
    </source>
</evidence>
<keyword evidence="2" id="KW-1185">Reference proteome</keyword>
<reference evidence="1" key="1">
    <citation type="submission" date="2024-09" db="EMBL/GenBank/DDBJ databases">
        <title>Black Yeasts Isolated from many extreme environments.</title>
        <authorList>
            <person name="Coleine C."/>
            <person name="Stajich J.E."/>
            <person name="Selbmann L."/>
        </authorList>
    </citation>
    <scope>NUCLEOTIDE SEQUENCE</scope>
    <source>
        <strain evidence="1">CCFEE 5737</strain>
    </source>
</reference>
<name>A0ACC3DY98_9PEZI</name>
<comment type="caution">
    <text evidence="1">The sequence shown here is derived from an EMBL/GenBank/DDBJ whole genome shotgun (WGS) entry which is preliminary data.</text>
</comment>
<dbReference type="EMBL" id="JAWDJW010000098">
    <property type="protein sequence ID" value="KAK3081664.1"/>
    <property type="molecule type" value="Genomic_DNA"/>
</dbReference>
<evidence type="ECO:0000313" key="1">
    <source>
        <dbReference type="EMBL" id="KAK3081664.1"/>
    </source>
</evidence>